<dbReference type="KEGG" id="tva:4764804"/>
<dbReference type="SUPFAM" id="SSF46689">
    <property type="entry name" value="Homeodomain-like"/>
    <property type="match status" value="1"/>
</dbReference>
<dbReference type="RefSeq" id="XP_001319144.1">
    <property type="nucleotide sequence ID" value="XM_001319109.1"/>
</dbReference>
<dbReference type="EMBL" id="DS113412">
    <property type="protein sequence ID" value="EAY06921.1"/>
    <property type="molecule type" value="Genomic_DNA"/>
</dbReference>
<gene>
    <name evidence="7" type="ORF">TVAG_057150</name>
</gene>
<evidence type="ECO:0000259" key="6">
    <source>
        <dbReference type="PROSITE" id="PS51294"/>
    </source>
</evidence>
<keyword evidence="4" id="KW-0539">Nucleus</keyword>
<accession>A2EKC3</accession>
<keyword evidence="1" id="KW-0805">Transcription regulation</keyword>
<proteinExistence type="predicted"/>
<dbReference type="VEuPathDB" id="TrichDB:TVAGG3_0772560"/>
<dbReference type="GO" id="GO:0006355">
    <property type="term" value="P:regulation of DNA-templated transcription"/>
    <property type="evidence" value="ECO:0000318"/>
    <property type="project" value="GO_Central"/>
</dbReference>
<evidence type="ECO:0000256" key="1">
    <source>
        <dbReference type="ARBA" id="ARBA00023015"/>
    </source>
</evidence>
<dbReference type="VEuPathDB" id="TrichDB:TVAG_057150"/>
<dbReference type="PROSITE" id="PS51294">
    <property type="entry name" value="HTH_MYB"/>
    <property type="match status" value="2"/>
</dbReference>
<dbReference type="Gene3D" id="1.10.10.60">
    <property type="entry name" value="Homeodomain-like"/>
    <property type="match status" value="2"/>
</dbReference>
<dbReference type="GO" id="GO:0005634">
    <property type="term" value="C:nucleus"/>
    <property type="evidence" value="ECO:0000318"/>
    <property type="project" value="GO_Central"/>
</dbReference>
<evidence type="ECO:0000313" key="8">
    <source>
        <dbReference type="Proteomes" id="UP000001542"/>
    </source>
</evidence>
<feature type="domain" description="HTH myb-type" evidence="6">
    <location>
        <begin position="36"/>
        <end position="64"/>
    </location>
</feature>
<dbReference type="Proteomes" id="UP000001542">
    <property type="component" value="Unassembled WGS sequence"/>
</dbReference>
<reference evidence="7" key="1">
    <citation type="submission" date="2006-10" db="EMBL/GenBank/DDBJ databases">
        <authorList>
            <person name="Amadeo P."/>
            <person name="Zhao Q."/>
            <person name="Wortman J."/>
            <person name="Fraser-Liggett C."/>
            <person name="Carlton J."/>
        </authorList>
    </citation>
    <scope>NUCLEOTIDE SEQUENCE</scope>
    <source>
        <strain evidence="7">G3</strain>
    </source>
</reference>
<dbReference type="STRING" id="5722.A2EKC3"/>
<evidence type="ECO:0000256" key="2">
    <source>
        <dbReference type="ARBA" id="ARBA00023125"/>
    </source>
</evidence>
<dbReference type="GO" id="GO:0000978">
    <property type="term" value="F:RNA polymerase II cis-regulatory region sequence-specific DNA binding"/>
    <property type="evidence" value="ECO:0000318"/>
    <property type="project" value="GO_Central"/>
</dbReference>
<evidence type="ECO:0000313" key="7">
    <source>
        <dbReference type="EMBL" id="EAY06921.1"/>
    </source>
</evidence>
<dbReference type="InterPro" id="IPR009057">
    <property type="entry name" value="Homeodomain-like_sf"/>
</dbReference>
<dbReference type="InParanoid" id="A2EKC3"/>
<organism evidence="7 8">
    <name type="scientific">Trichomonas vaginalis (strain ATCC PRA-98 / G3)</name>
    <dbReference type="NCBI Taxonomy" id="412133"/>
    <lineage>
        <taxon>Eukaryota</taxon>
        <taxon>Metamonada</taxon>
        <taxon>Parabasalia</taxon>
        <taxon>Trichomonadida</taxon>
        <taxon>Trichomonadidae</taxon>
        <taxon>Trichomonas</taxon>
    </lineage>
</organism>
<dbReference type="PANTHER" id="PTHR46621:SF1">
    <property type="entry name" value="SNRNA-ACTIVATING PROTEIN COMPLEX SUBUNIT 4"/>
    <property type="match status" value="1"/>
</dbReference>
<feature type="domain" description="Myb-like" evidence="5">
    <location>
        <begin position="61"/>
        <end position="111"/>
    </location>
</feature>
<dbReference type="SMART" id="SM00717">
    <property type="entry name" value="SANT"/>
    <property type="match status" value="2"/>
</dbReference>
<evidence type="ECO:0000256" key="4">
    <source>
        <dbReference type="ARBA" id="ARBA00023242"/>
    </source>
</evidence>
<dbReference type="Pfam" id="PF00249">
    <property type="entry name" value="Myb_DNA-binding"/>
    <property type="match status" value="2"/>
</dbReference>
<keyword evidence="3" id="KW-0804">Transcription</keyword>
<reference evidence="7" key="2">
    <citation type="journal article" date="2007" name="Science">
        <title>Draft genome sequence of the sexually transmitted pathogen Trichomonas vaginalis.</title>
        <authorList>
            <person name="Carlton J.M."/>
            <person name="Hirt R.P."/>
            <person name="Silva J.C."/>
            <person name="Delcher A.L."/>
            <person name="Schatz M."/>
            <person name="Zhao Q."/>
            <person name="Wortman J.R."/>
            <person name="Bidwell S.L."/>
            <person name="Alsmark U.C.M."/>
            <person name="Besteiro S."/>
            <person name="Sicheritz-Ponten T."/>
            <person name="Noel C.J."/>
            <person name="Dacks J.B."/>
            <person name="Foster P.G."/>
            <person name="Simillion C."/>
            <person name="Van de Peer Y."/>
            <person name="Miranda-Saavedra D."/>
            <person name="Barton G.J."/>
            <person name="Westrop G.D."/>
            <person name="Mueller S."/>
            <person name="Dessi D."/>
            <person name="Fiori P.L."/>
            <person name="Ren Q."/>
            <person name="Paulsen I."/>
            <person name="Zhang H."/>
            <person name="Bastida-Corcuera F.D."/>
            <person name="Simoes-Barbosa A."/>
            <person name="Brown M.T."/>
            <person name="Hayes R.D."/>
            <person name="Mukherjee M."/>
            <person name="Okumura C.Y."/>
            <person name="Schneider R."/>
            <person name="Smith A.J."/>
            <person name="Vanacova S."/>
            <person name="Villalvazo M."/>
            <person name="Haas B.J."/>
            <person name="Pertea M."/>
            <person name="Feldblyum T.V."/>
            <person name="Utterback T.R."/>
            <person name="Shu C.L."/>
            <person name="Osoegawa K."/>
            <person name="de Jong P.J."/>
            <person name="Hrdy I."/>
            <person name="Horvathova L."/>
            <person name="Zubacova Z."/>
            <person name="Dolezal P."/>
            <person name="Malik S.B."/>
            <person name="Logsdon J.M. Jr."/>
            <person name="Henze K."/>
            <person name="Gupta A."/>
            <person name="Wang C.C."/>
            <person name="Dunne R.L."/>
            <person name="Upcroft J.A."/>
            <person name="Upcroft P."/>
            <person name="White O."/>
            <person name="Salzberg S.L."/>
            <person name="Tang P."/>
            <person name="Chiu C.-H."/>
            <person name="Lee Y.-S."/>
            <person name="Embley T.M."/>
            <person name="Coombs G.H."/>
            <person name="Mottram J.C."/>
            <person name="Tachezy J."/>
            <person name="Fraser-Liggett C.M."/>
            <person name="Johnson P.J."/>
        </authorList>
    </citation>
    <scope>NUCLEOTIDE SEQUENCE [LARGE SCALE GENOMIC DNA]</scope>
    <source>
        <strain evidence="7">G3</strain>
    </source>
</reference>
<evidence type="ECO:0000259" key="5">
    <source>
        <dbReference type="PROSITE" id="PS50090"/>
    </source>
</evidence>
<keyword evidence="8" id="KW-1185">Reference proteome</keyword>
<sequence>MFDQFVDVSNRQIKNKFNANEDKTILYFVNCLHISNWKIIAANLQGRSPRQVIERYRHYLKTGISMKPWSTEEDEILEKKVQEFGPHWCKIAEFLPGRTNVNIKNRWTVISKKKNKRQNCKSAKISLPQPVPENSVTSPDDFKDFESYTVEMAF</sequence>
<dbReference type="CDD" id="cd00167">
    <property type="entry name" value="SANT"/>
    <property type="match status" value="2"/>
</dbReference>
<dbReference type="InterPro" id="IPR017930">
    <property type="entry name" value="Myb_dom"/>
</dbReference>
<dbReference type="OrthoDB" id="2143914at2759"/>
<dbReference type="PANTHER" id="PTHR46621">
    <property type="entry name" value="SNRNA-ACTIVATING PROTEIN COMPLEX SUBUNIT 4"/>
    <property type="match status" value="1"/>
</dbReference>
<dbReference type="SMR" id="A2EKC3"/>
<keyword evidence="2 7" id="KW-0238">DNA-binding</keyword>
<feature type="domain" description="Myb-like" evidence="5">
    <location>
        <begin position="9"/>
        <end position="60"/>
    </location>
</feature>
<dbReference type="eggNOG" id="KOG0048">
    <property type="taxonomic scope" value="Eukaryota"/>
</dbReference>
<feature type="domain" description="HTH myb-type" evidence="6">
    <location>
        <begin position="68"/>
        <end position="115"/>
    </location>
</feature>
<dbReference type="InterPro" id="IPR051575">
    <property type="entry name" value="Myb-like_DNA-bd"/>
</dbReference>
<dbReference type="InterPro" id="IPR001005">
    <property type="entry name" value="SANT/Myb"/>
</dbReference>
<evidence type="ECO:0000256" key="3">
    <source>
        <dbReference type="ARBA" id="ARBA00023163"/>
    </source>
</evidence>
<protein>
    <submittedName>
        <fullName evidence="7">Myb-like DNA-binding domain containing protein</fullName>
    </submittedName>
</protein>
<dbReference type="GO" id="GO:0000981">
    <property type="term" value="F:DNA-binding transcription factor activity, RNA polymerase II-specific"/>
    <property type="evidence" value="ECO:0000318"/>
    <property type="project" value="GO_Central"/>
</dbReference>
<dbReference type="AlphaFoldDB" id="A2EKC3"/>
<dbReference type="PROSITE" id="PS50090">
    <property type="entry name" value="MYB_LIKE"/>
    <property type="match status" value="2"/>
</dbReference>
<name>A2EKC3_TRIV3</name>